<dbReference type="InterPro" id="IPR036390">
    <property type="entry name" value="WH_DNA-bd_sf"/>
</dbReference>
<keyword evidence="9" id="KW-1185">Reference proteome</keyword>
<comment type="similarity">
    <text evidence="1">Belongs to the LysR transcriptional regulatory family.</text>
</comment>
<name>A0ABY1IIG2_9HYPH</name>
<dbReference type="InterPro" id="IPR005119">
    <property type="entry name" value="LysR_subst-bd"/>
</dbReference>
<dbReference type="InterPro" id="IPR000847">
    <property type="entry name" value="LysR_HTH_N"/>
</dbReference>
<accession>A0ABY1IIG2</accession>
<reference evidence="8 9" key="1">
    <citation type="submission" date="2016-11" db="EMBL/GenBank/DDBJ databases">
        <authorList>
            <person name="Varghese N."/>
            <person name="Submissions S."/>
        </authorList>
    </citation>
    <scope>NUCLEOTIDE SEQUENCE [LARGE SCALE GENOMIC DNA]</scope>
    <source>
        <strain evidence="8 9">DSM 21988</strain>
    </source>
</reference>
<dbReference type="Gene3D" id="3.40.190.290">
    <property type="match status" value="1"/>
</dbReference>
<evidence type="ECO:0000256" key="4">
    <source>
        <dbReference type="ARBA" id="ARBA00023163"/>
    </source>
</evidence>
<dbReference type="Gene3D" id="1.10.10.10">
    <property type="entry name" value="Winged helix-like DNA-binding domain superfamily/Winged helix DNA-binding domain"/>
    <property type="match status" value="1"/>
</dbReference>
<keyword evidence="3 8" id="KW-0238">DNA-binding</keyword>
<dbReference type="PROSITE" id="PS50931">
    <property type="entry name" value="HTH_LYSR"/>
    <property type="match status" value="1"/>
</dbReference>
<dbReference type="PANTHER" id="PTHR30126:SF5">
    <property type="entry name" value="HTH-TYPE TRANSCRIPTIONAL ACTIVATOR CMPR"/>
    <property type="match status" value="1"/>
</dbReference>
<dbReference type="GO" id="GO:0003677">
    <property type="term" value="F:DNA binding"/>
    <property type="evidence" value="ECO:0007669"/>
    <property type="project" value="UniProtKB-KW"/>
</dbReference>
<dbReference type="PRINTS" id="PR00039">
    <property type="entry name" value="HTHLYSR"/>
</dbReference>
<keyword evidence="2" id="KW-0805">Transcription regulation</keyword>
<evidence type="ECO:0000256" key="6">
    <source>
        <dbReference type="ARBA" id="ARBA00043141"/>
    </source>
</evidence>
<dbReference type="SUPFAM" id="SSF46785">
    <property type="entry name" value="Winged helix' DNA-binding domain"/>
    <property type="match status" value="1"/>
</dbReference>
<gene>
    <name evidence="8" type="ORF">SAMN02745911_2046</name>
</gene>
<dbReference type="Proteomes" id="UP000184290">
    <property type="component" value="Unassembled WGS sequence"/>
</dbReference>
<organism evidence="8 9">
    <name type="scientific">Aureimonas altamirensis DSM 21988</name>
    <dbReference type="NCBI Taxonomy" id="1121026"/>
    <lineage>
        <taxon>Bacteria</taxon>
        <taxon>Pseudomonadati</taxon>
        <taxon>Pseudomonadota</taxon>
        <taxon>Alphaproteobacteria</taxon>
        <taxon>Hyphomicrobiales</taxon>
        <taxon>Aurantimonadaceae</taxon>
        <taxon>Aureimonas</taxon>
    </lineage>
</organism>
<evidence type="ECO:0000313" key="8">
    <source>
        <dbReference type="EMBL" id="SHJ21740.1"/>
    </source>
</evidence>
<proteinExistence type="inferred from homology"/>
<dbReference type="SUPFAM" id="SSF53850">
    <property type="entry name" value="Periplasmic binding protein-like II"/>
    <property type="match status" value="1"/>
</dbReference>
<comment type="caution">
    <text evidence="8">The sequence shown here is derived from an EMBL/GenBank/DDBJ whole genome shotgun (WGS) entry which is preliminary data.</text>
</comment>
<protein>
    <recommendedName>
        <fullName evidence="5">HTH-type transcriptional regulator CbbR</fullName>
    </recommendedName>
    <alternativeName>
        <fullName evidence="6">RuBisCO operon transcriptional regulator</fullName>
    </alternativeName>
</protein>
<dbReference type="Pfam" id="PF00126">
    <property type="entry name" value="HTH_1"/>
    <property type="match status" value="1"/>
</dbReference>
<evidence type="ECO:0000313" key="9">
    <source>
        <dbReference type="Proteomes" id="UP000184290"/>
    </source>
</evidence>
<dbReference type="InterPro" id="IPR036388">
    <property type="entry name" value="WH-like_DNA-bd_sf"/>
</dbReference>
<feature type="domain" description="HTH lysR-type" evidence="7">
    <location>
        <begin position="6"/>
        <end position="63"/>
    </location>
</feature>
<evidence type="ECO:0000256" key="5">
    <source>
        <dbReference type="ARBA" id="ARBA00039279"/>
    </source>
</evidence>
<dbReference type="EMBL" id="FQZC01000002">
    <property type="protein sequence ID" value="SHJ21740.1"/>
    <property type="molecule type" value="Genomic_DNA"/>
</dbReference>
<evidence type="ECO:0000256" key="2">
    <source>
        <dbReference type="ARBA" id="ARBA00023015"/>
    </source>
</evidence>
<sequence length="314" mass="34391">MSLQAITLRQLRSVQAVNRLGTIAAAARTLGLTAPAITLQIKQMEEAFGLPLFDRTSDGMRIKEAGACVLSAANAIEHALRDMRDEIDALKGLKRGRVRLGVVSTAKYFAPSILAAFGAEHPGIDIELEVGNKSRIAEDLRTMALDIALMGTPPRDLPIRARVFGDHPLVVVAAPGHALAARRSLELQDLAGHRMLVRERGSGTRRSLELFVRDMPELLDDRLLELDSNETIKQSVMAGLGIAFLSAHTVALEVELGRLVILNVAGTPIRRQWFAVTRADRVPTPAESAFWDFLMRRAARFLPVLPNLYDEANV</sequence>
<evidence type="ECO:0000256" key="1">
    <source>
        <dbReference type="ARBA" id="ARBA00009437"/>
    </source>
</evidence>
<evidence type="ECO:0000259" key="7">
    <source>
        <dbReference type="PROSITE" id="PS50931"/>
    </source>
</evidence>
<evidence type="ECO:0000256" key="3">
    <source>
        <dbReference type="ARBA" id="ARBA00023125"/>
    </source>
</evidence>
<keyword evidence="4" id="KW-0804">Transcription</keyword>
<dbReference type="PANTHER" id="PTHR30126">
    <property type="entry name" value="HTH-TYPE TRANSCRIPTIONAL REGULATOR"/>
    <property type="match status" value="1"/>
</dbReference>
<dbReference type="Pfam" id="PF03466">
    <property type="entry name" value="LysR_substrate"/>
    <property type="match status" value="1"/>
</dbReference>